<sequence length="566" mass="62976">MSQIPPNLANLPPEVQALFAAQTAELDRKDAEMLGQSLSHAAAQKRLKAEMASVDAALSAERSAHARAIQNRDTIIADLRLQLHGHKKHRFGSKSESSAQLTLELILEEMEIEQAAETDDEDASSDAEAKPPRTPRKRKPFPKNLKRVQTTITPSDACTDCGGSFKVLGTDVMEELEYVPGHYIVNQIGRPRLACTCCEKVVQAEMPSRPIPKSFVGPALMAHILCCKYGYHLPLYRQSQMFANEGIDLSGSLMAGWVGKCTKLLERVSDAIRDHVFEAQAIFMDDTTVKLLQKGKGRGKNKTKTARLWVYARKENTWASGVPPAVWYQFSTSRGAEHPSQHLATYEGFAHADAYAGYNDAYRTGRIKEMACIAHVRREIFDLYESTKLPVAGEAVLRIKKLYDVETQARFLPASERVALRQEYAKPIFDDLEVWLKEQLGKISSKTPLAKAIKYALARLPKARPYLDHGFLELDNNTAENAVHPVAVGRKNYLFMGSEAGGKSAAIAYTLIETAKMNKVNPEAWLAWVLERIQDHPANRINDLMPWAYQDMINAKTAEAEAKGAA</sequence>
<accession>M9RLH2</accession>
<evidence type="ECO:0000256" key="1">
    <source>
        <dbReference type="SAM" id="MobiDB-lite"/>
    </source>
</evidence>
<evidence type="ECO:0000313" key="6">
    <source>
        <dbReference type="EMBL" id="AGI73007.1"/>
    </source>
</evidence>
<dbReference type="InterPro" id="IPR039552">
    <property type="entry name" value="IS66_C"/>
</dbReference>
<proteinExistence type="predicted"/>
<dbReference type="eggNOG" id="COG4372">
    <property type="taxonomic scope" value="Bacteria"/>
</dbReference>
<evidence type="ECO:0000259" key="4">
    <source>
        <dbReference type="Pfam" id="PF13007"/>
    </source>
</evidence>
<dbReference type="EMBL" id="CP003742">
    <property type="protein sequence ID" value="AGI73007.1"/>
    <property type="molecule type" value="Genomic_DNA"/>
</dbReference>
<dbReference type="PANTHER" id="PTHR33678:SF1">
    <property type="entry name" value="BLL1576 PROTEIN"/>
    <property type="match status" value="1"/>
</dbReference>
<dbReference type="Pfam" id="PF13007">
    <property type="entry name" value="LZ_Tnp_IS66"/>
    <property type="match status" value="1"/>
</dbReference>
<evidence type="ECO:0000313" key="7">
    <source>
        <dbReference type="Proteomes" id="UP000004688"/>
    </source>
</evidence>
<evidence type="ECO:0000259" key="2">
    <source>
        <dbReference type="Pfam" id="PF03050"/>
    </source>
</evidence>
<dbReference type="InterPro" id="IPR024463">
    <property type="entry name" value="Transposase_TnpC_homeodom"/>
</dbReference>
<dbReference type="KEGG" id="oar:OA238_c29970"/>
<dbReference type="PANTHER" id="PTHR33678">
    <property type="entry name" value="BLL1576 PROTEIN"/>
    <property type="match status" value="1"/>
</dbReference>
<dbReference type="NCBIfam" id="NF033517">
    <property type="entry name" value="transpos_IS66"/>
    <property type="match status" value="1"/>
</dbReference>
<gene>
    <name evidence="6" type="ORF">OA238_c29970</name>
</gene>
<name>M9RLH2_9RHOB</name>
<reference evidence="6 7" key="1">
    <citation type="journal article" date="2013" name="PLoS ONE">
        <title>Poles Apart: Arctic and Antarctic Octadecabacter strains Share High Genome Plasticity and a New Type of Xanthorhodopsin.</title>
        <authorList>
            <person name="Vollmers J."/>
            <person name="Voget S."/>
            <person name="Dietrich S."/>
            <person name="Gollnow K."/>
            <person name="Smits M."/>
            <person name="Meyer K."/>
            <person name="Brinkhoff T."/>
            <person name="Simon M."/>
            <person name="Daniel R."/>
        </authorList>
    </citation>
    <scope>NUCLEOTIDE SEQUENCE [LARGE SCALE GENOMIC DNA]</scope>
    <source>
        <strain evidence="6 7">238</strain>
    </source>
</reference>
<feature type="domain" description="Transposase TnpC homeodomain" evidence="4">
    <location>
        <begin position="79"/>
        <end position="148"/>
    </location>
</feature>
<protein>
    <submittedName>
        <fullName evidence="6">IS66-like transposase</fullName>
    </submittedName>
</protein>
<dbReference type="HOGENOM" id="CLU_023034_0_1_5"/>
<dbReference type="AlphaFoldDB" id="M9RLH2"/>
<dbReference type="RefSeq" id="WP_015496038.1">
    <property type="nucleotide sequence ID" value="NC_020908.1"/>
</dbReference>
<dbReference type="STRING" id="391616.OA238_c29970"/>
<evidence type="ECO:0000259" key="5">
    <source>
        <dbReference type="Pfam" id="PF13817"/>
    </source>
</evidence>
<dbReference type="InterPro" id="IPR004291">
    <property type="entry name" value="Transposase_IS66_central"/>
</dbReference>
<evidence type="ECO:0000259" key="3">
    <source>
        <dbReference type="Pfam" id="PF13005"/>
    </source>
</evidence>
<feature type="compositionally biased region" description="Acidic residues" evidence="1">
    <location>
        <begin position="115"/>
        <end position="125"/>
    </location>
</feature>
<feature type="domain" description="Transposase IS66 central" evidence="2">
    <location>
        <begin position="213"/>
        <end position="503"/>
    </location>
</feature>
<dbReference type="Pfam" id="PF13005">
    <property type="entry name" value="zf-IS66"/>
    <property type="match status" value="1"/>
</dbReference>
<feature type="domain" description="Transposase IS66 zinc-finger binding" evidence="3">
    <location>
        <begin position="156"/>
        <end position="199"/>
    </location>
</feature>
<feature type="domain" description="Transposase IS66 C-terminal" evidence="5">
    <location>
        <begin position="510"/>
        <end position="547"/>
    </location>
</feature>
<dbReference type="InterPro" id="IPR024474">
    <property type="entry name" value="Znf_dom_IS66"/>
</dbReference>
<keyword evidence="7" id="KW-1185">Reference proteome</keyword>
<dbReference type="InterPro" id="IPR052344">
    <property type="entry name" value="Transposase-related"/>
</dbReference>
<dbReference type="Proteomes" id="UP000004688">
    <property type="component" value="Chromosome"/>
</dbReference>
<dbReference type="Pfam" id="PF13817">
    <property type="entry name" value="DDE_Tnp_IS66_C"/>
    <property type="match status" value="1"/>
</dbReference>
<dbReference type="Pfam" id="PF03050">
    <property type="entry name" value="DDE_Tnp_IS66"/>
    <property type="match status" value="1"/>
</dbReference>
<organism evidence="6 7">
    <name type="scientific">Octadecabacter arcticus 238</name>
    <dbReference type="NCBI Taxonomy" id="391616"/>
    <lineage>
        <taxon>Bacteria</taxon>
        <taxon>Pseudomonadati</taxon>
        <taxon>Pseudomonadota</taxon>
        <taxon>Alphaproteobacteria</taxon>
        <taxon>Rhodobacterales</taxon>
        <taxon>Roseobacteraceae</taxon>
        <taxon>Octadecabacter</taxon>
    </lineage>
</organism>
<feature type="region of interest" description="Disordered" evidence="1">
    <location>
        <begin position="115"/>
        <end position="141"/>
    </location>
</feature>